<keyword evidence="2" id="KW-1185">Reference proteome</keyword>
<dbReference type="Gene3D" id="3.90.1200.10">
    <property type="match status" value="1"/>
</dbReference>
<evidence type="ECO:0000313" key="2">
    <source>
        <dbReference type="Proteomes" id="UP000019482"/>
    </source>
</evidence>
<dbReference type="PANTHER" id="PTHR39179:SF1">
    <property type="entry name" value="SPORE COAT PROTEIN I"/>
    <property type="match status" value="1"/>
</dbReference>
<dbReference type="EMBL" id="CBXI010000017">
    <property type="protein sequence ID" value="CDL91037.1"/>
    <property type="molecule type" value="Genomic_DNA"/>
</dbReference>
<comment type="caution">
    <text evidence="1">The sequence shown here is derived from an EMBL/GenBank/DDBJ whole genome shotgun (WGS) entry which is preliminary data.</text>
</comment>
<proteinExistence type="predicted"/>
<keyword evidence="1" id="KW-0946">Virion</keyword>
<dbReference type="Proteomes" id="UP000019482">
    <property type="component" value="Unassembled WGS sequence"/>
</dbReference>
<protein>
    <submittedName>
        <fullName evidence="1">Spore coat protein cotS related</fullName>
    </submittedName>
</protein>
<reference evidence="1 2" key="1">
    <citation type="journal article" date="2015" name="Genome Announc.">
        <title>Draft Genome Sequence of Clostridium tyrobutyricum Strain DIVETGP, Isolated from Cow's Milk for Grana Padano Production.</title>
        <authorList>
            <person name="Soggiu A."/>
            <person name="Piras C."/>
            <person name="Gaiarsa S."/>
            <person name="Sassera D."/>
            <person name="Roncada P."/>
            <person name="Bendixen E."/>
            <person name="Brasca M."/>
            <person name="Bonizzi L."/>
        </authorList>
    </citation>
    <scope>NUCLEOTIDE SEQUENCE [LARGE SCALE GENOMIC DNA]</scope>
    <source>
        <strain evidence="1 2">DIVETGP</strain>
    </source>
</reference>
<dbReference type="AlphaFoldDB" id="W6NG63"/>
<organism evidence="1 2">
    <name type="scientific">Clostridium tyrobutyricum DIVETGP</name>
    <dbReference type="NCBI Taxonomy" id="1408889"/>
    <lineage>
        <taxon>Bacteria</taxon>
        <taxon>Bacillati</taxon>
        <taxon>Bacillota</taxon>
        <taxon>Clostridia</taxon>
        <taxon>Eubacteriales</taxon>
        <taxon>Clostridiaceae</taxon>
        <taxon>Clostridium</taxon>
    </lineage>
</organism>
<dbReference type="PANTHER" id="PTHR39179">
    <property type="entry name" value="SPORE COAT PROTEIN I"/>
    <property type="match status" value="1"/>
</dbReference>
<sequence length="249" mass="29985">MYYFDLDSCFYKYLATKGIIKVNNFKFEVKGKDINMLKISAQLKAIGEFHSRILGYKEHMNKRLTNNAGRIVEQYKIYIKWLKRDLEKITKTSSSNEFEKIVAEVGRHYLERAEICIKEIYKNNYIDLLKRSSNRFEICLKNVYFNNLRQEENIKIINLDGCCYNMLEMDAVYFIKKLNKKKLNINTKNIAAEFCRVENLDKESLKFILSMVEYPYEFMKCCNRYREDVKEQDKEKHIHEIKKIINKYN</sequence>
<keyword evidence="1" id="KW-0167">Capsid protein</keyword>
<accession>W6NG63</accession>
<gene>
    <name evidence="1" type="ORF">CTDIVETGP_1107</name>
</gene>
<name>W6NG63_CLOTY</name>
<dbReference type="GO" id="GO:0042601">
    <property type="term" value="C:endospore-forming forespore"/>
    <property type="evidence" value="ECO:0007669"/>
    <property type="project" value="TreeGrafter"/>
</dbReference>
<dbReference type="RefSeq" id="WP_017894701.1">
    <property type="nucleotide sequence ID" value="NZ_CBXI010000017.1"/>
</dbReference>
<dbReference type="GeneID" id="29420030"/>
<dbReference type="InterPro" id="IPR047175">
    <property type="entry name" value="CotS-like"/>
</dbReference>
<evidence type="ECO:0000313" key="1">
    <source>
        <dbReference type="EMBL" id="CDL91037.1"/>
    </source>
</evidence>
<dbReference type="OrthoDB" id="1928514at2"/>